<feature type="transmembrane region" description="Helical" evidence="1">
    <location>
        <begin position="62"/>
        <end position="83"/>
    </location>
</feature>
<accession>A0A8X6NAD4</accession>
<keyword evidence="1" id="KW-0472">Membrane</keyword>
<evidence type="ECO:0000256" key="1">
    <source>
        <dbReference type="SAM" id="Phobius"/>
    </source>
</evidence>
<reference evidence="2" key="1">
    <citation type="submission" date="2020-08" db="EMBL/GenBank/DDBJ databases">
        <title>Multicomponent nature underlies the extraordinary mechanical properties of spider dragline silk.</title>
        <authorList>
            <person name="Kono N."/>
            <person name="Nakamura H."/>
            <person name="Mori M."/>
            <person name="Yoshida Y."/>
            <person name="Ohtoshi R."/>
            <person name="Malay A.D."/>
            <person name="Moran D.A.P."/>
            <person name="Tomita M."/>
            <person name="Numata K."/>
            <person name="Arakawa K."/>
        </authorList>
    </citation>
    <scope>NUCLEOTIDE SEQUENCE</scope>
</reference>
<gene>
    <name evidence="2" type="ORF">NPIL_386731</name>
</gene>
<keyword evidence="3" id="KW-1185">Reference proteome</keyword>
<evidence type="ECO:0000313" key="2">
    <source>
        <dbReference type="EMBL" id="GFT04029.1"/>
    </source>
</evidence>
<evidence type="ECO:0000313" key="3">
    <source>
        <dbReference type="Proteomes" id="UP000887013"/>
    </source>
</evidence>
<sequence>MESFRSGSDPLGTLDGDLDCLCQFYDGGGLEFPKWMGGDFFWSYLSTEVCGRIWMGHRKASGFRMGCVTTVVFLACKVLLIGFKALGDVISTYG</sequence>
<name>A0A8X6NAD4_NEPPI</name>
<keyword evidence="1" id="KW-0812">Transmembrane</keyword>
<protein>
    <recommendedName>
        <fullName evidence="4">Transmembrane protein</fullName>
    </recommendedName>
</protein>
<organism evidence="2 3">
    <name type="scientific">Nephila pilipes</name>
    <name type="common">Giant wood spider</name>
    <name type="synonym">Nephila maculata</name>
    <dbReference type="NCBI Taxonomy" id="299642"/>
    <lineage>
        <taxon>Eukaryota</taxon>
        <taxon>Metazoa</taxon>
        <taxon>Ecdysozoa</taxon>
        <taxon>Arthropoda</taxon>
        <taxon>Chelicerata</taxon>
        <taxon>Arachnida</taxon>
        <taxon>Araneae</taxon>
        <taxon>Araneomorphae</taxon>
        <taxon>Entelegynae</taxon>
        <taxon>Araneoidea</taxon>
        <taxon>Nephilidae</taxon>
        <taxon>Nephila</taxon>
    </lineage>
</organism>
<dbReference type="AlphaFoldDB" id="A0A8X6NAD4"/>
<proteinExistence type="predicted"/>
<dbReference type="Proteomes" id="UP000887013">
    <property type="component" value="Unassembled WGS sequence"/>
</dbReference>
<evidence type="ECO:0008006" key="4">
    <source>
        <dbReference type="Google" id="ProtNLM"/>
    </source>
</evidence>
<keyword evidence="1" id="KW-1133">Transmembrane helix</keyword>
<dbReference type="EMBL" id="BMAW01056048">
    <property type="protein sequence ID" value="GFT04029.1"/>
    <property type="molecule type" value="Genomic_DNA"/>
</dbReference>
<comment type="caution">
    <text evidence="2">The sequence shown here is derived from an EMBL/GenBank/DDBJ whole genome shotgun (WGS) entry which is preliminary data.</text>
</comment>